<comment type="catalytic activity">
    <reaction evidence="1">
        <text>inosine + phosphate = alpha-D-ribose 1-phosphate + hypoxanthine</text>
        <dbReference type="Rhea" id="RHEA:27646"/>
        <dbReference type="ChEBI" id="CHEBI:17368"/>
        <dbReference type="ChEBI" id="CHEBI:17596"/>
        <dbReference type="ChEBI" id="CHEBI:43474"/>
        <dbReference type="ChEBI" id="CHEBI:57720"/>
        <dbReference type="EC" id="2.4.2.1"/>
    </reaction>
    <physiologicalReaction direction="left-to-right" evidence="1">
        <dbReference type="Rhea" id="RHEA:27647"/>
    </physiologicalReaction>
</comment>
<keyword evidence="4" id="KW-0808">Transferase</keyword>
<keyword evidence="5" id="KW-0479">Metal-binding</keyword>
<dbReference type="GO" id="GO:0005507">
    <property type="term" value="F:copper ion binding"/>
    <property type="evidence" value="ECO:0007669"/>
    <property type="project" value="TreeGrafter"/>
</dbReference>
<dbReference type="InterPro" id="IPR038371">
    <property type="entry name" value="Cu_polyphenol_OxRdtase_sf"/>
</dbReference>
<dbReference type="RefSeq" id="WP_046824100.1">
    <property type="nucleotide sequence ID" value="NZ_LBBT01000329.1"/>
</dbReference>
<dbReference type="Gene3D" id="3.60.140.10">
    <property type="entry name" value="CNF1/YfiH-like putative cysteine hydrolases"/>
    <property type="match status" value="1"/>
</dbReference>
<organism evidence="12 13">
    <name type="scientific">Paraclostridium benzoelyticum</name>
    <dbReference type="NCBI Taxonomy" id="1629550"/>
    <lineage>
        <taxon>Bacteria</taxon>
        <taxon>Bacillati</taxon>
        <taxon>Bacillota</taxon>
        <taxon>Clostridia</taxon>
        <taxon>Peptostreptococcales</taxon>
        <taxon>Peptostreptococcaceae</taxon>
        <taxon>Paraclostridium</taxon>
    </lineage>
</organism>
<dbReference type="CDD" id="cd16833">
    <property type="entry name" value="YfiH"/>
    <property type="match status" value="1"/>
</dbReference>
<accession>A0A0M3DBV2</accession>
<dbReference type="Pfam" id="PF02578">
    <property type="entry name" value="Cu-oxidase_4"/>
    <property type="match status" value="1"/>
</dbReference>
<comment type="catalytic activity">
    <reaction evidence="10">
        <text>S-methyl-5'-thioadenosine + phosphate = 5-(methylsulfanyl)-alpha-D-ribose 1-phosphate + adenine</text>
        <dbReference type="Rhea" id="RHEA:11852"/>
        <dbReference type="ChEBI" id="CHEBI:16708"/>
        <dbReference type="ChEBI" id="CHEBI:17509"/>
        <dbReference type="ChEBI" id="CHEBI:43474"/>
        <dbReference type="ChEBI" id="CHEBI:58533"/>
        <dbReference type="EC" id="2.4.2.28"/>
    </reaction>
    <physiologicalReaction direction="left-to-right" evidence="10">
        <dbReference type="Rhea" id="RHEA:11853"/>
    </physiologicalReaction>
</comment>
<comment type="caution">
    <text evidence="12">The sequence shown here is derived from an EMBL/GenBank/DDBJ whole genome shotgun (WGS) entry which is preliminary data.</text>
</comment>
<gene>
    <name evidence="12" type="ORF">VN21_15785</name>
</gene>
<proteinExistence type="inferred from homology"/>
<evidence type="ECO:0000256" key="8">
    <source>
        <dbReference type="ARBA" id="ARBA00047989"/>
    </source>
</evidence>
<dbReference type="OrthoDB" id="4279at2"/>
<evidence type="ECO:0000256" key="11">
    <source>
        <dbReference type="RuleBase" id="RU361274"/>
    </source>
</evidence>
<comment type="function">
    <text evidence="2">Purine nucleoside enzyme that catalyzes the phosphorolysis of adenosine and inosine nucleosides, yielding D-ribose 1-phosphate and the respective free bases, adenine and hypoxanthine. Also catalyzes the phosphorolysis of S-methyl-5'-thioadenosine into adenine and S-methyl-5-thio-alpha-D-ribose 1-phosphate. Also has adenosine deaminase activity.</text>
</comment>
<evidence type="ECO:0000256" key="9">
    <source>
        <dbReference type="ARBA" id="ARBA00048968"/>
    </source>
</evidence>
<evidence type="ECO:0000256" key="1">
    <source>
        <dbReference type="ARBA" id="ARBA00000553"/>
    </source>
</evidence>
<evidence type="ECO:0000256" key="6">
    <source>
        <dbReference type="ARBA" id="ARBA00022801"/>
    </source>
</evidence>
<keyword evidence="7" id="KW-0862">Zinc</keyword>
<dbReference type="NCBIfam" id="TIGR00726">
    <property type="entry name" value="peptidoglycan editing factor PgeF"/>
    <property type="match status" value="1"/>
</dbReference>
<reference evidence="12 13" key="1">
    <citation type="submission" date="2015-04" db="EMBL/GenBank/DDBJ databases">
        <title>Microcin producing Clostridium sp. JC272T.</title>
        <authorList>
            <person name="Jyothsna T."/>
            <person name="Sasikala C."/>
            <person name="Ramana C."/>
        </authorList>
    </citation>
    <scope>NUCLEOTIDE SEQUENCE [LARGE SCALE GENOMIC DNA]</scope>
    <source>
        <strain evidence="12 13">JC272</strain>
    </source>
</reference>
<dbReference type="InterPro" id="IPR003730">
    <property type="entry name" value="Cu_polyphenol_OxRdtase"/>
</dbReference>
<comment type="catalytic activity">
    <reaction evidence="8">
        <text>adenosine + H2O + H(+) = inosine + NH4(+)</text>
        <dbReference type="Rhea" id="RHEA:24408"/>
        <dbReference type="ChEBI" id="CHEBI:15377"/>
        <dbReference type="ChEBI" id="CHEBI:15378"/>
        <dbReference type="ChEBI" id="CHEBI:16335"/>
        <dbReference type="ChEBI" id="CHEBI:17596"/>
        <dbReference type="ChEBI" id="CHEBI:28938"/>
        <dbReference type="EC" id="3.5.4.4"/>
    </reaction>
    <physiologicalReaction direction="left-to-right" evidence="8">
        <dbReference type="Rhea" id="RHEA:24409"/>
    </physiologicalReaction>
</comment>
<dbReference type="Proteomes" id="UP000034407">
    <property type="component" value="Unassembled WGS sequence"/>
</dbReference>
<evidence type="ECO:0000313" key="13">
    <source>
        <dbReference type="Proteomes" id="UP000034407"/>
    </source>
</evidence>
<dbReference type="PANTHER" id="PTHR30616:SF2">
    <property type="entry name" value="PURINE NUCLEOSIDE PHOSPHORYLASE LACC1"/>
    <property type="match status" value="1"/>
</dbReference>
<name>A0A0M3DBV2_9FIRM</name>
<keyword evidence="13" id="KW-1185">Reference proteome</keyword>
<dbReference type="PATRIC" id="fig|1629550.3.peg.2654"/>
<dbReference type="PANTHER" id="PTHR30616">
    <property type="entry name" value="UNCHARACTERIZED PROTEIN YFIH"/>
    <property type="match status" value="1"/>
</dbReference>
<evidence type="ECO:0000256" key="3">
    <source>
        <dbReference type="ARBA" id="ARBA00007353"/>
    </source>
</evidence>
<evidence type="ECO:0000313" key="12">
    <source>
        <dbReference type="EMBL" id="KKY00150.1"/>
    </source>
</evidence>
<sequence>MDNYIRFKEFDKKCDFVNLAFSNINIDMASKSDRENLCKELNMNFENLTNNKQTHSDIVNIIKKEDIGKIKEGDALVTNLKKTPLLVFVADCVPVAIVDPKKEAVALCHAGWRGTYSKITQKSIENMEKLYETNPEDLVCVLGPSIGPCCYEVSKDLIEKFNTIITNRDEKFYIIKENKYYLDLWKVNELILTSCGVKKENIVNLNICTSCNSDKFHSYRKHNQTTKRLGMILEVK</sequence>
<dbReference type="GO" id="GO:0017061">
    <property type="term" value="F:S-methyl-5-thioadenosine phosphorylase activity"/>
    <property type="evidence" value="ECO:0007669"/>
    <property type="project" value="UniProtKB-EC"/>
</dbReference>
<evidence type="ECO:0000256" key="5">
    <source>
        <dbReference type="ARBA" id="ARBA00022723"/>
    </source>
</evidence>
<comment type="similarity">
    <text evidence="3 11">Belongs to the purine nucleoside phosphorylase YfiH/LACC1 family.</text>
</comment>
<evidence type="ECO:0000256" key="2">
    <source>
        <dbReference type="ARBA" id="ARBA00003215"/>
    </source>
</evidence>
<evidence type="ECO:0000256" key="7">
    <source>
        <dbReference type="ARBA" id="ARBA00022833"/>
    </source>
</evidence>
<evidence type="ECO:0000256" key="4">
    <source>
        <dbReference type="ARBA" id="ARBA00022679"/>
    </source>
</evidence>
<protein>
    <recommendedName>
        <fullName evidence="11">Purine nucleoside phosphorylase</fullName>
    </recommendedName>
</protein>
<dbReference type="EMBL" id="LBBT01000329">
    <property type="protein sequence ID" value="KKY00150.1"/>
    <property type="molecule type" value="Genomic_DNA"/>
</dbReference>
<evidence type="ECO:0000256" key="10">
    <source>
        <dbReference type="ARBA" id="ARBA00049893"/>
    </source>
</evidence>
<dbReference type="GO" id="GO:0016787">
    <property type="term" value="F:hydrolase activity"/>
    <property type="evidence" value="ECO:0007669"/>
    <property type="project" value="UniProtKB-KW"/>
</dbReference>
<keyword evidence="6" id="KW-0378">Hydrolase</keyword>
<comment type="catalytic activity">
    <reaction evidence="9">
        <text>adenosine + phosphate = alpha-D-ribose 1-phosphate + adenine</text>
        <dbReference type="Rhea" id="RHEA:27642"/>
        <dbReference type="ChEBI" id="CHEBI:16335"/>
        <dbReference type="ChEBI" id="CHEBI:16708"/>
        <dbReference type="ChEBI" id="CHEBI:43474"/>
        <dbReference type="ChEBI" id="CHEBI:57720"/>
        <dbReference type="EC" id="2.4.2.1"/>
    </reaction>
    <physiologicalReaction direction="left-to-right" evidence="9">
        <dbReference type="Rhea" id="RHEA:27643"/>
    </physiologicalReaction>
</comment>
<dbReference type="AlphaFoldDB" id="A0A0M3DBV2"/>
<dbReference type="SUPFAM" id="SSF64438">
    <property type="entry name" value="CNF1/YfiH-like putative cysteine hydrolases"/>
    <property type="match status" value="1"/>
</dbReference>
<dbReference type="InterPro" id="IPR011324">
    <property type="entry name" value="Cytotoxic_necrot_fac-like_cat"/>
</dbReference>